<dbReference type="RefSeq" id="WP_199773750.1">
    <property type="nucleotide sequence ID" value="NZ_CP036264.1"/>
</dbReference>
<dbReference type="InterPro" id="IPR002068">
    <property type="entry name" value="A-crystallin/Hsp20_dom"/>
</dbReference>
<evidence type="ECO:0000256" key="2">
    <source>
        <dbReference type="RuleBase" id="RU003616"/>
    </source>
</evidence>
<keyword evidence="5" id="KW-1185">Reference proteome</keyword>
<accession>A0A5B9MK70</accession>
<evidence type="ECO:0000259" key="3">
    <source>
        <dbReference type="PROSITE" id="PS01031"/>
    </source>
</evidence>
<dbReference type="EMBL" id="CP036264">
    <property type="protein sequence ID" value="QEG01763.1"/>
    <property type="molecule type" value="Genomic_DNA"/>
</dbReference>
<dbReference type="AlphaFoldDB" id="A0A5B9MK70"/>
<dbReference type="InterPro" id="IPR031107">
    <property type="entry name" value="Small_HSP"/>
</dbReference>
<comment type="similarity">
    <text evidence="1 2">Belongs to the small heat shock protein (HSP20) family.</text>
</comment>
<dbReference type="Gene3D" id="2.60.40.790">
    <property type="match status" value="1"/>
</dbReference>
<dbReference type="InterPro" id="IPR008978">
    <property type="entry name" value="HSP20-like_chaperone"/>
</dbReference>
<dbReference type="PROSITE" id="PS01031">
    <property type="entry name" value="SHSP"/>
    <property type="match status" value="1"/>
</dbReference>
<evidence type="ECO:0000313" key="4">
    <source>
        <dbReference type="EMBL" id="QEG01763.1"/>
    </source>
</evidence>
<protein>
    <submittedName>
        <fullName evidence="4">Spore protein SP21</fullName>
    </submittedName>
</protein>
<dbReference type="Pfam" id="PF00011">
    <property type="entry name" value="HSP20"/>
    <property type="match status" value="1"/>
</dbReference>
<dbReference type="PANTHER" id="PTHR11527">
    <property type="entry name" value="HEAT-SHOCK PROTEIN 20 FAMILY MEMBER"/>
    <property type="match status" value="1"/>
</dbReference>
<evidence type="ECO:0000256" key="1">
    <source>
        <dbReference type="PROSITE-ProRule" id="PRU00285"/>
    </source>
</evidence>
<dbReference type="Proteomes" id="UP000321353">
    <property type="component" value="Chromosome"/>
</dbReference>
<reference evidence="4 5" key="1">
    <citation type="submission" date="2019-02" db="EMBL/GenBank/DDBJ databases">
        <title>Planctomycetal bacteria perform biofilm scaping via a novel small molecule.</title>
        <authorList>
            <person name="Jeske O."/>
            <person name="Boedeker C."/>
            <person name="Wiegand S."/>
            <person name="Breitling P."/>
            <person name="Kallscheuer N."/>
            <person name="Jogler M."/>
            <person name="Rohde M."/>
            <person name="Petersen J."/>
            <person name="Medema M.H."/>
            <person name="Surup F."/>
            <person name="Jogler C."/>
        </authorList>
    </citation>
    <scope>NUCLEOTIDE SEQUENCE [LARGE SCALE GENOMIC DNA]</scope>
    <source>
        <strain evidence="4 5">Mal15</strain>
    </source>
</reference>
<proteinExistence type="inferred from homology"/>
<sequence>MGLLTRHRSSFPTSIDRMRDEFDRALQNFWGGNGDFESMLPASEWQPSVDISETDQALQVKVDLPGIKPEDVEISVSEDRLTIKGERKEEAETDDKETKVHRIERRYGSFYRSIALPPGTKAEDVVAEADNGVITIHLPKGEVSKAKRVAVKAK</sequence>
<organism evidence="4 5">
    <name type="scientific">Stieleria maiorica</name>
    <dbReference type="NCBI Taxonomy" id="2795974"/>
    <lineage>
        <taxon>Bacteria</taxon>
        <taxon>Pseudomonadati</taxon>
        <taxon>Planctomycetota</taxon>
        <taxon>Planctomycetia</taxon>
        <taxon>Pirellulales</taxon>
        <taxon>Pirellulaceae</taxon>
        <taxon>Stieleria</taxon>
    </lineage>
</organism>
<dbReference type="KEGG" id="smam:Mal15_58420"/>
<name>A0A5B9MK70_9BACT</name>
<feature type="domain" description="SHSP" evidence="3">
    <location>
        <begin position="40"/>
        <end position="154"/>
    </location>
</feature>
<evidence type="ECO:0000313" key="5">
    <source>
        <dbReference type="Proteomes" id="UP000321353"/>
    </source>
</evidence>
<dbReference type="CDD" id="cd06464">
    <property type="entry name" value="ACD_sHsps-like"/>
    <property type="match status" value="1"/>
</dbReference>
<gene>
    <name evidence="4" type="primary">hspA_1</name>
    <name evidence="4" type="ORF">Mal15_58420</name>
</gene>
<dbReference type="SUPFAM" id="SSF49764">
    <property type="entry name" value="HSP20-like chaperones"/>
    <property type="match status" value="1"/>
</dbReference>